<reference evidence="2" key="1">
    <citation type="submission" date="2021-02" db="EMBL/GenBank/DDBJ databases">
        <authorList>
            <person name="Syme A R."/>
            <person name="Syme A R."/>
            <person name="Moolhuijzen P."/>
        </authorList>
    </citation>
    <scope>NUCLEOTIDE SEQUENCE</scope>
    <source>
        <strain evidence="2">W1-1</strain>
    </source>
</reference>
<dbReference type="EMBL" id="HG992981">
    <property type="protein sequence ID" value="CAE7174394.1"/>
    <property type="molecule type" value="Genomic_DNA"/>
</dbReference>
<accession>A0A6S6W279</accession>
<name>A0A6S6W279_9PLEO</name>
<proteinExistence type="predicted"/>
<feature type="compositionally biased region" description="Low complexity" evidence="1">
    <location>
        <begin position="65"/>
        <end position="76"/>
    </location>
</feature>
<evidence type="ECO:0000256" key="1">
    <source>
        <dbReference type="SAM" id="MobiDB-lite"/>
    </source>
</evidence>
<feature type="region of interest" description="Disordered" evidence="1">
    <location>
        <begin position="283"/>
        <end position="405"/>
    </location>
</feature>
<feature type="region of interest" description="Disordered" evidence="1">
    <location>
        <begin position="1"/>
        <end position="121"/>
    </location>
</feature>
<feature type="region of interest" description="Disordered" evidence="1">
    <location>
        <begin position="247"/>
        <end position="271"/>
    </location>
</feature>
<dbReference type="AlphaFoldDB" id="A0A6S6W279"/>
<feature type="compositionally biased region" description="Polar residues" evidence="1">
    <location>
        <begin position="335"/>
        <end position="367"/>
    </location>
</feature>
<sequence>MASNSRYSIDMPGLFTPSPSRARASLGSGFFESPARPSYATESSGRQVIEADVHETRKRSRYGQSTSTAPISATSTWDENSLSNSRSIDTKSPPPLANDRYELAGGMDGSHNSTTSEGDYDDYFNLQKQRGTWSVPPTPQVALATQVATGEMHATPGGSKSWSLIGLVGGVAGKLFQFCTVPFRGFQAGGGQRYGIDSHGEVAAKLGLQDDPYPAGAVQQTTPGGFPSDNYGVESTEPATVEPATMEQVSMQPISAEPASPDRPRMTKRLRTADNWVVVGTNCESETRPATPRVAERRLPGHTRTPSYIPRPVSRANMTTPSSSNKRHSLIPVSRRSTMSRQSFGGSPQSTPGSHGQSRAYNRQSYGSPVMMDETKSNKSVSPLPKESQRLISKVQREEFEEDERMRRMSMQMTAMLKEANEALGTKFEVMECDDDYGVDSGGNKPQPVWFS</sequence>
<organism evidence="2 3">
    <name type="scientific">Pyrenophora teres f. teres</name>
    <dbReference type="NCBI Taxonomy" id="97479"/>
    <lineage>
        <taxon>Eukaryota</taxon>
        <taxon>Fungi</taxon>
        <taxon>Dikarya</taxon>
        <taxon>Ascomycota</taxon>
        <taxon>Pezizomycotina</taxon>
        <taxon>Dothideomycetes</taxon>
        <taxon>Pleosporomycetidae</taxon>
        <taxon>Pleosporales</taxon>
        <taxon>Pleosporineae</taxon>
        <taxon>Pleosporaceae</taxon>
        <taxon>Pyrenophora</taxon>
    </lineage>
</organism>
<evidence type="ECO:0000313" key="3">
    <source>
        <dbReference type="Proteomes" id="UP000472372"/>
    </source>
</evidence>
<evidence type="ECO:0000313" key="2">
    <source>
        <dbReference type="EMBL" id="CAE7174394.1"/>
    </source>
</evidence>
<protein>
    <submittedName>
        <fullName evidence="2">Uncharacterized protein</fullName>
    </submittedName>
</protein>
<gene>
    <name evidence="2" type="ORF">PTTW11_05625</name>
</gene>
<dbReference type="Proteomes" id="UP000472372">
    <property type="component" value="Chromosome 5"/>
</dbReference>
<feature type="compositionally biased region" description="Polar residues" evidence="1">
    <location>
        <begin position="77"/>
        <end position="87"/>
    </location>
</feature>